<name>A0A0M6Y602_9HYPH</name>
<evidence type="ECO:0000259" key="1">
    <source>
        <dbReference type="Pfam" id="PF16998"/>
    </source>
</evidence>
<organism evidence="2 3">
    <name type="scientific">Roseibium aggregatum</name>
    <dbReference type="NCBI Taxonomy" id="187304"/>
    <lineage>
        <taxon>Bacteria</taxon>
        <taxon>Pseudomonadati</taxon>
        <taxon>Pseudomonadota</taxon>
        <taxon>Alphaproteobacteria</taxon>
        <taxon>Hyphomicrobiales</taxon>
        <taxon>Stappiaceae</taxon>
        <taxon>Roseibium</taxon>
    </lineage>
</organism>
<dbReference type="Proteomes" id="UP000048926">
    <property type="component" value="Unassembled WGS sequence"/>
</dbReference>
<dbReference type="AlphaFoldDB" id="A0A0M6Y602"/>
<dbReference type="STRING" id="187304.B0E33_05435"/>
<dbReference type="EMBL" id="CXST01000002">
    <property type="protein sequence ID" value="CTQ45134.1"/>
    <property type="molecule type" value="Genomic_DNA"/>
</dbReference>
<accession>A0A0M6Y602</accession>
<evidence type="ECO:0000313" key="3">
    <source>
        <dbReference type="Proteomes" id="UP000048926"/>
    </source>
</evidence>
<reference evidence="3" key="1">
    <citation type="submission" date="2015-07" db="EMBL/GenBank/DDBJ databases">
        <authorList>
            <person name="Rodrigo-Torres Lidia"/>
            <person name="Arahal R.David."/>
        </authorList>
    </citation>
    <scope>NUCLEOTIDE SEQUENCE [LARGE SCALE GENOMIC DNA]</scope>
    <source>
        <strain evidence="3">CECT 4801</strain>
    </source>
</reference>
<sequence length="137" mass="13948">MAIATALGGCSQLSVPVGSNNIDSPTVLTGSIPSASDVAYADINEDDRSVIAQNLDTISQDLAAGKPTQALSLTWLNAISGNSGTLSNINASTYSETGCLGFQTTANTIVGIKLYSGTACRDITQKFAVTSLTVAEA</sequence>
<dbReference type="OrthoDB" id="7677942at2"/>
<proteinExistence type="predicted"/>
<keyword evidence="3" id="KW-1185">Reference proteome</keyword>
<protein>
    <recommendedName>
        <fullName evidence="1">Surface antigen domain-containing protein</fullName>
    </recommendedName>
</protein>
<dbReference type="InterPro" id="IPR032635">
    <property type="entry name" value="Anti_2"/>
</dbReference>
<feature type="domain" description="Surface antigen" evidence="1">
    <location>
        <begin position="22"/>
        <end position="132"/>
    </location>
</feature>
<evidence type="ECO:0000313" key="2">
    <source>
        <dbReference type="EMBL" id="CTQ45134.1"/>
    </source>
</evidence>
<dbReference type="RefSeq" id="WP_055658077.1">
    <property type="nucleotide sequence ID" value="NZ_CP087156.1"/>
</dbReference>
<gene>
    <name evidence="2" type="ORF">LAL4801_03581</name>
</gene>
<dbReference type="Pfam" id="PF16998">
    <property type="entry name" value="17kDa_Anti_2"/>
    <property type="match status" value="1"/>
</dbReference>